<evidence type="ECO:0008006" key="2">
    <source>
        <dbReference type="Google" id="ProtNLM"/>
    </source>
</evidence>
<dbReference type="Gene3D" id="3.40.50.720">
    <property type="entry name" value="NAD(P)-binding Rossmann-like Domain"/>
    <property type="match status" value="1"/>
</dbReference>
<dbReference type="EMBL" id="UINC01009785">
    <property type="protein sequence ID" value="SVA43801.1"/>
    <property type="molecule type" value="Genomic_DNA"/>
</dbReference>
<organism evidence="1">
    <name type="scientific">marine metagenome</name>
    <dbReference type="NCBI Taxonomy" id="408172"/>
    <lineage>
        <taxon>unclassified sequences</taxon>
        <taxon>metagenomes</taxon>
        <taxon>ecological metagenomes</taxon>
    </lineage>
</organism>
<dbReference type="AlphaFoldDB" id="A0A381VUP8"/>
<protein>
    <recommendedName>
        <fullName evidence="2">Saccharopine dehydrogenase NADP binding domain-containing protein</fullName>
    </recommendedName>
</protein>
<sequence length="393" mass="41639">MGATIVLVGLGHLGGPLLDQLAGSVLVGRVVALSRGSDQGKARCNLARLSAVARGSAPNIEHRTTDVAHPGQLAAVLGEVSPDLVINAASMQTWWLLDLFPPTANVLKAAGFGVWLPFHLRLAVRVMEGVVASGYKGPVINAAYPDVVNVVLAKMGMAPTVGIGNVDELVAKVRMLVAHNLSITPDELKVFLVAHHALQRTAFRNFENRSQANSVKVDQNPGPEVPPYHLRVLHGGRDVTEQADAHGALLRPCPLPTGPSWGAFTAASAIGLVNALLSENTCEMHAPGPLGFPGGYPVSVGDGKIEISSIKDLSLEAAILINERSHQFDGIARIEENGAVVLTEEIVAIMQDTLGYDSRTVQPTEVDDHANELARCFNQYARRHDVEVGIGPG</sequence>
<gene>
    <name evidence="1" type="ORF">METZ01_LOCUS96655</name>
</gene>
<evidence type="ECO:0000313" key="1">
    <source>
        <dbReference type="EMBL" id="SVA43801.1"/>
    </source>
</evidence>
<dbReference type="SUPFAM" id="SSF51735">
    <property type="entry name" value="NAD(P)-binding Rossmann-fold domains"/>
    <property type="match status" value="1"/>
</dbReference>
<proteinExistence type="predicted"/>
<accession>A0A381VUP8</accession>
<reference evidence="1" key="1">
    <citation type="submission" date="2018-05" db="EMBL/GenBank/DDBJ databases">
        <authorList>
            <person name="Lanie J.A."/>
            <person name="Ng W.-L."/>
            <person name="Kazmierczak K.M."/>
            <person name="Andrzejewski T.M."/>
            <person name="Davidsen T.M."/>
            <person name="Wayne K.J."/>
            <person name="Tettelin H."/>
            <person name="Glass J.I."/>
            <person name="Rusch D."/>
            <person name="Podicherti R."/>
            <person name="Tsui H.-C.T."/>
            <person name="Winkler M.E."/>
        </authorList>
    </citation>
    <scope>NUCLEOTIDE SEQUENCE</scope>
</reference>
<dbReference type="InterPro" id="IPR036291">
    <property type="entry name" value="NAD(P)-bd_dom_sf"/>
</dbReference>
<name>A0A381VUP8_9ZZZZ</name>